<feature type="compositionally biased region" description="Basic and acidic residues" evidence="1">
    <location>
        <begin position="93"/>
        <end position="107"/>
    </location>
</feature>
<reference evidence="2" key="2">
    <citation type="submission" date="2020-09" db="EMBL/GenBank/DDBJ databases">
        <authorList>
            <person name="Sun Q."/>
            <person name="Zhou Y."/>
        </authorList>
    </citation>
    <scope>NUCLEOTIDE SEQUENCE</scope>
    <source>
        <strain evidence="2">CGMCC 4.7272</strain>
    </source>
</reference>
<evidence type="ECO:0000313" key="3">
    <source>
        <dbReference type="Proteomes" id="UP000625682"/>
    </source>
</evidence>
<name>A0A917KDJ0_9ACTN</name>
<evidence type="ECO:0000256" key="1">
    <source>
        <dbReference type="SAM" id="MobiDB-lite"/>
    </source>
</evidence>
<sequence>MEQGAERDFVAQVVRRRRDRRRRSRKTDRACDHPVTLVRPHSAHSSFPPVDAPGSRSITTPHASAHACTRCRPRPLSASSGGTTRGGSLIAEARWDPRVRVPDRDPESVGFGGEEAEHVRTPGVKVRVGEQFGGEEFGGGGEMGEVVGGQDCAQGRTGDARCAGIVREREGVAPGGG</sequence>
<dbReference type="EMBL" id="BMMU01000001">
    <property type="protein sequence ID" value="GGJ10194.1"/>
    <property type="molecule type" value="Genomic_DNA"/>
</dbReference>
<evidence type="ECO:0000313" key="2">
    <source>
        <dbReference type="EMBL" id="GGJ10194.1"/>
    </source>
</evidence>
<protein>
    <submittedName>
        <fullName evidence="2">Uncharacterized protein</fullName>
    </submittedName>
</protein>
<accession>A0A917KDJ0</accession>
<organism evidence="2 3">
    <name type="scientific">Streptomyces lacrimifluminis</name>
    <dbReference type="NCBI Taxonomy" id="1500077"/>
    <lineage>
        <taxon>Bacteria</taxon>
        <taxon>Bacillati</taxon>
        <taxon>Actinomycetota</taxon>
        <taxon>Actinomycetes</taxon>
        <taxon>Kitasatosporales</taxon>
        <taxon>Streptomycetaceae</taxon>
        <taxon>Streptomyces</taxon>
    </lineage>
</organism>
<dbReference type="AlphaFoldDB" id="A0A917KDJ0"/>
<feature type="compositionally biased region" description="Low complexity" evidence="1">
    <location>
        <begin position="77"/>
        <end position="88"/>
    </location>
</feature>
<dbReference type="Proteomes" id="UP000625682">
    <property type="component" value="Unassembled WGS sequence"/>
</dbReference>
<feature type="compositionally biased region" description="Basic residues" evidence="1">
    <location>
        <begin position="14"/>
        <end position="26"/>
    </location>
</feature>
<keyword evidence="3" id="KW-1185">Reference proteome</keyword>
<comment type="caution">
    <text evidence="2">The sequence shown here is derived from an EMBL/GenBank/DDBJ whole genome shotgun (WGS) entry which is preliminary data.</text>
</comment>
<proteinExistence type="predicted"/>
<feature type="region of interest" description="Disordered" evidence="1">
    <location>
        <begin position="1"/>
        <end position="123"/>
    </location>
</feature>
<reference evidence="2" key="1">
    <citation type="journal article" date="2014" name="Int. J. Syst. Evol. Microbiol.">
        <title>Complete genome sequence of Corynebacterium casei LMG S-19264T (=DSM 44701T), isolated from a smear-ripened cheese.</title>
        <authorList>
            <consortium name="US DOE Joint Genome Institute (JGI-PGF)"/>
            <person name="Walter F."/>
            <person name="Albersmeier A."/>
            <person name="Kalinowski J."/>
            <person name="Ruckert C."/>
        </authorList>
    </citation>
    <scope>NUCLEOTIDE SEQUENCE</scope>
    <source>
        <strain evidence="2">CGMCC 4.7272</strain>
    </source>
</reference>
<gene>
    <name evidence="2" type="ORF">GCM10012282_03490</name>
</gene>